<gene>
    <name evidence="2" type="ORF">NK6_6562</name>
</gene>
<dbReference type="EMBL" id="AP014685">
    <property type="protein sequence ID" value="BAR59714.1"/>
    <property type="molecule type" value="Genomic_DNA"/>
</dbReference>
<name>A0A0E4BSK3_9BRAD</name>
<sequence length="234" mass="26389">MTMRYLGLALAVLFTIATSEAGRAAEPTRFVPLQPDELSSSQREWADAIAVPPRNAKFTNPPYRAYIRNPELAPKLSAMSDYLRWNSSLPARLSEFAILITARQWTAQYEWFAHYPLAMKAGLDPDVAKDVANGVRPKAMKDDEAALYDLAMALYRDKKVSDDIYRAAQQKFGERGIMDVIGLIGYYDLVSMTLITMQAEAPNDSVPRCRRWLRNSHAATAVDTARSQEAWRPR</sequence>
<feature type="chain" id="PRO_5002418699" description="Carboxymuconolactone decarboxylase" evidence="1">
    <location>
        <begin position="25"/>
        <end position="234"/>
    </location>
</feature>
<dbReference type="AlphaFoldDB" id="A0A0E4BSK3"/>
<evidence type="ECO:0008006" key="4">
    <source>
        <dbReference type="Google" id="ProtNLM"/>
    </source>
</evidence>
<evidence type="ECO:0000256" key="1">
    <source>
        <dbReference type="SAM" id="SignalP"/>
    </source>
</evidence>
<reference evidence="2 3" key="1">
    <citation type="submission" date="2014-11" db="EMBL/GenBank/DDBJ databases">
        <title>Symbiosis island explosion on the genome of extra-slow-growing strains of soybean bradyrhizobia with massive insertion sequences.</title>
        <authorList>
            <person name="Iida T."/>
            <person name="Minamisawa K."/>
        </authorList>
    </citation>
    <scope>NUCLEOTIDE SEQUENCE [LARGE SCALE GENOMIC DNA]</scope>
    <source>
        <strain evidence="2 3">NK6</strain>
    </source>
</reference>
<dbReference type="Proteomes" id="UP000063308">
    <property type="component" value="Chromosome"/>
</dbReference>
<dbReference type="InterPro" id="IPR029032">
    <property type="entry name" value="AhpD-like"/>
</dbReference>
<evidence type="ECO:0000313" key="2">
    <source>
        <dbReference type="EMBL" id="BAR59714.1"/>
    </source>
</evidence>
<dbReference type="SUPFAM" id="SSF69118">
    <property type="entry name" value="AhpD-like"/>
    <property type="match status" value="1"/>
</dbReference>
<dbReference type="PANTHER" id="PTHR34846">
    <property type="entry name" value="4-CARBOXYMUCONOLACTONE DECARBOXYLASE FAMILY PROTEIN (AFU_ORTHOLOGUE AFUA_6G11590)"/>
    <property type="match status" value="1"/>
</dbReference>
<evidence type="ECO:0000313" key="3">
    <source>
        <dbReference type="Proteomes" id="UP000063308"/>
    </source>
</evidence>
<accession>A0A0E4BSK3</accession>
<dbReference type="PANTHER" id="PTHR34846:SF11">
    <property type="entry name" value="4-CARBOXYMUCONOLACTONE DECARBOXYLASE FAMILY PROTEIN (AFU_ORTHOLOGUE AFUA_6G11590)"/>
    <property type="match status" value="1"/>
</dbReference>
<protein>
    <recommendedName>
        <fullName evidence="4">Carboxymuconolactone decarboxylase</fullName>
    </recommendedName>
</protein>
<feature type="signal peptide" evidence="1">
    <location>
        <begin position="1"/>
        <end position="24"/>
    </location>
</feature>
<dbReference type="Gene3D" id="1.20.1290.10">
    <property type="entry name" value="AhpD-like"/>
    <property type="match status" value="1"/>
</dbReference>
<proteinExistence type="predicted"/>
<keyword evidence="1" id="KW-0732">Signal</keyword>
<organism evidence="2 3">
    <name type="scientific">Bradyrhizobium diazoefficiens</name>
    <dbReference type="NCBI Taxonomy" id="1355477"/>
    <lineage>
        <taxon>Bacteria</taxon>
        <taxon>Pseudomonadati</taxon>
        <taxon>Pseudomonadota</taxon>
        <taxon>Alphaproteobacteria</taxon>
        <taxon>Hyphomicrobiales</taxon>
        <taxon>Nitrobacteraceae</taxon>
        <taxon>Bradyrhizobium</taxon>
    </lineage>
</organism>